<dbReference type="EMBL" id="VXAL01012295">
    <property type="protein sequence ID" value="NXK51908.1"/>
    <property type="molecule type" value="Genomic_DNA"/>
</dbReference>
<keyword evidence="5" id="KW-1185">Reference proteome</keyword>
<dbReference type="PROSITE" id="PS50835">
    <property type="entry name" value="IG_LIKE"/>
    <property type="match status" value="3"/>
</dbReference>
<feature type="domain" description="Ig-like" evidence="3">
    <location>
        <begin position="3"/>
        <end position="72"/>
    </location>
</feature>
<keyword evidence="1" id="KW-0732">Signal</keyword>
<feature type="non-terminal residue" evidence="4">
    <location>
        <position position="1"/>
    </location>
</feature>
<dbReference type="GO" id="GO:0009897">
    <property type="term" value="C:external side of plasma membrane"/>
    <property type="evidence" value="ECO:0007669"/>
    <property type="project" value="TreeGrafter"/>
</dbReference>
<dbReference type="InterPro" id="IPR050488">
    <property type="entry name" value="Ig_Fc_receptor"/>
</dbReference>
<accession>A0A7L0K596</accession>
<dbReference type="InterPro" id="IPR003599">
    <property type="entry name" value="Ig_sub"/>
</dbReference>
<gene>
    <name evidence="4" type="primary">Fcrl2</name>
    <name evidence="4" type="ORF">CHATOR_R15275</name>
</gene>
<evidence type="ECO:0000313" key="5">
    <source>
        <dbReference type="Proteomes" id="UP000537522"/>
    </source>
</evidence>
<reference evidence="4 5" key="1">
    <citation type="submission" date="2019-09" db="EMBL/GenBank/DDBJ databases">
        <title>Bird 10,000 Genomes (B10K) Project - Family phase.</title>
        <authorList>
            <person name="Zhang G."/>
        </authorList>
    </citation>
    <scope>NUCLEOTIDE SEQUENCE [LARGE SCALE GENOMIC DNA]</scope>
    <source>
        <strain evidence="4">B10K-DU-011-36</strain>
        <tissue evidence="4">Muscle</tissue>
    </source>
</reference>
<dbReference type="InterPro" id="IPR013783">
    <property type="entry name" value="Ig-like_fold"/>
</dbReference>
<protein>
    <submittedName>
        <fullName evidence="4">FCRL2 protein</fullName>
    </submittedName>
</protein>
<evidence type="ECO:0000259" key="3">
    <source>
        <dbReference type="PROSITE" id="PS50835"/>
    </source>
</evidence>
<dbReference type="InterPro" id="IPR007110">
    <property type="entry name" value="Ig-like_dom"/>
</dbReference>
<proteinExistence type="predicted"/>
<sequence>PPPNITVMPEKTEYLIGDTVSIRCAAPWSNNRMQGFQFSGTSGWVVDIRTTRRTYTYTFNITGPKDRGSHTCVYTVNNRFRQSVHSQESKSILINVKDPPSQPTLALNASTGVVSEGYPLLFLCTAPATATERRFHFYKEGVESIAGAEVTSWDEEAQLWVAESSQDHTGNFTCGYEEKIEGRWILSFLSEAVEVFVKEPPSAPRLGVDPPFTVVSEGYPLRLTCLASSDDSRLRFHFYRNGVEIPPGQAGSESPSGNPKNFSELLFPQTPKRFSGNFSCGVEEDVGGTWVPSPQSEALDIVVKGRFVP</sequence>
<feature type="non-terminal residue" evidence="4">
    <location>
        <position position="309"/>
    </location>
</feature>
<organism evidence="4 5">
    <name type="scientific">Chauna torquata</name>
    <name type="common">Southern screamer</name>
    <dbReference type="NCBI Taxonomy" id="30388"/>
    <lineage>
        <taxon>Eukaryota</taxon>
        <taxon>Metazoa</taxon>
        <taxon>Chordata</taxon>
        <taxon>Craniata</taxon>
        <taxon>Vertebrata</taxon>
        <taxon>Euteleostomi</taxon>
        <taxon>Archelosauria</taxon>
        <taxon>Archosauria</taxon>
        <taxon>Dinosauria</taxon>
        <taxon>Saurischia</taxon>
        <taxon>Theropoda</taxon>
        <taxon>Coelurosauria</taxon>
        <taxon>Aves</taxon>
        <taxon>Neognathae</taxon>
        <taxon>Galloanserae</taxon>
        <taxon>Anseriformes</taxon>
        <taxon>Anhimidae</taxon>
        <taxon>Chauna</taxon>
    </lineage>
</organism>
<feature type="domain" description="Ig-like" evidence="3">
    <location>
        <begin position="103"/>
        <end position="174"/>
    </location>
</feature>
<dbReference type="Proteomes" id="UP000537522">
    <property type="component" value="Unassembled WGS sequence"/>
</dbReference>
<evidence type="ECO:0000256" key="1">
    <source>
        <dbReference type="ARBA" id="ARBA00022729"/>
    </source>
</evidence>
<dbReference type="SUPFAM" id="SSF48726">
    <property type="entry name" value="Immunoglobulin"/>
    <property type="match status" value="3"/>
</dbReference>
<dbReference type="SMART" id="SM00409">
    <property type="entry name" value="IG"/>
    <property type="match status" value="3"/>
</dbReference>
<dbReference type="InterPro" id="IPR036179">
    <property type="entry name" value="Ig-like_dom_sf"/>
</dbReference>
<dbReference type="PANTHER" id="PTHR11481:SF60">
    <property type="entry name" value="IG-LIKE DOMAIN-CONTAINING PROTEIN"/>
    <property type="match status" value="1"/>
</dbReference>
<name>A0A7L0K596_CHATO</name>
<comment type="caution">
    <text evidence="4">The sequence shown here is derived from an EMBL/GenBank/DDBJ whole genome shotgun (WGS) entry which is preliminary data.</text>
</comment>
<dbReference type="GO" id="GO:0007166">
    <property type="term" value="P:cell surface receptor signaling pathway"/>
    <property type="evidence" value="ECO:0007669"/>
    <property type="project" value="TreeGrafter"/>
</dbReference>
<feature type="domain" description="Ig-like" evidence="3">
    <location>
        <begin position="204"/>
        <end position="283"/>
    </location>
</feature>
<dbReference type="PANTHER" id="PTHR11481">
    <property type="entry name" value="IMMUNOGLOBULIN FC RECEPTOR"/>
    <property type="match status" value="1"/>
</dbReference>
<dbReference type="GO" id="GO:0006955">
    <property type="term" value="P:immune response"/>
    <property type="evidence" value="ECO:0007669"/>
    <property type="project" value="TreeGrafter"/>
</dbReference>
<evidence type="ECO:0000256" key="2">
    <source>
        <dbReference type="ARBA" id="ARBA00023157"/>
    </source>
</evidence>
<dbReference type="Gene3D" id="2.60.40.10">
    <property type="entry name" value="Immunoglobulins"/>
    <property type="match status" value="3"/>
</dbReference>
<evidence type="ECO:0000313" key="4">
    <source>
        <dbReference type="EMBL" id="NXK51908.1"/>
    </source>
</evidence>
<dbReference type="GO" id="GO:0004888">
    <property type="term" value="F:transmembrane signaling receptor activity"/>
    <property type="evidence" value="ECO:0007669"/>
    <property type="project" value="TreeGrafter"/>
</dbReference>
<dbReference type="AlphaFoldDB" id="A0A7L0K596"/>
<keyword evidence="2" id="KW-1015">Disulfide bond</keyword>